<sequence length="355" mass="39818">MVSGVHLIGSIPLPDSASTFEYVAKSLPEGTVKSIPDGETGARFFFVQWNRRFFPENVLMNTIQPDGWHSFSDQEVAQVMSKFPGVDSQYDVEAIKSYKVFKELRDQGVIPKGVKFQACIPTPDNFIGSNIEPDLQAPIAPLYEQALIENIKNIQKAIAHAQLAIQLDMAADFCILHGQWYPMILGPIKYIDQKAGKDVLMPMLVDKIVRMAQAVEEDVEFGLHLCYGDAGKKHFIEPPDTTMLSEYLLQILAKLTRPLNFVHFPVPKNRLDEAYLEPFRDIVLAKLDPRTEIYVGLVHANELEGTLKRIKVAKKVLGRDFGIATECGIGRRDGKELDAIFDVKRSVLGESKTML</sequence>
<evidence type="ECO:0000313" key="1">
    <source>
        <dbReference type="EMBL" id="KAF7187857.1"/>
    </source>
</evidence>
<dbReference type="Gene3D" id="3.20.20.210">
    <property type="match status" value="1"/>
</dbReference>
<dbReference type="InterPro" id="IPR038071">
    <property type="entry name" value="UROD/MetE-like_sf"/>
</dbReference>
<keyword evidence="2" id="KW-1185">Reference proteome</keyword>
<protein>
    <submittedName>
        <fullName evidence="1">Uncharacterized protein</fullName>
    </submittedName>
</protein>
<comment type="caution">
    <text evidence="1">The sequence shown here is derived from an EMBL/GenBank/DDBJ whole genome shotgun (WGS) entry which is preliminary data.</text>
</comment>
<accession>A0A8H6VEU1</accession>
<gene>
    <name evidence="1" type="ORF">HII31_10757</name>
</gene>
<dbReference type="AlphaFoldDB" id="A0A8H6VEU1"/>
<dbReference type="Proteomes" id="UP000660729">
    <property type="component" value="Unassembled WGS sequence"/>
</dbReference>
<evidence type="ECO:0000313" key="2">
    <source>
        <dbReference type="Proteomes" id="UP000660729"/>
    </source>
</evidence>
<dbReference type="EMBL" id="JABCIY010000219">
    <property type="protein sequence ID" value="KAF7187857.1"/>
    <property type="molecule type" value="Genomic_DNA"/>
</dbReference>
<dbReference type="SUPFAM" id="SSF51726">
    <property type="entry name" value="UROD/MetE-like"/>
    <property type="match status" value="1"/>
</dbReference>
<organism evidence="1 2">
    <name type="scientific">Pseudocercospora fuligena</name>
    <dbReference type="NCBI Taxonomy" id="685502"/>
    <lineage>
        <taxon>Eukaryota</taxon>
        <taxon>Fungi</taxon>
        <taxon>Dikarya</taxon>
        <taxon>Ascomycota</taxon>
        <taxon>Pezizomycotina</taxon>
        <taxon>Dothideomycetes</taxon>
        <taxon>Dothideomycetidae</taxon>
        <taxon>Mycosphaerellales</taxon>
        <taxon>Mycosphaerellaceae</taxon>
        <taxon>Pseudocercospora</taxon>
    </lineage>
</organism>
<dbReference type="OrthoDB" id="5422863at2759"/>
<proteinExistence type="predicted"/>
<reference evidence="1" key="1">
    <citation type="submission" date="2020-04" db="EMBL/GenBank/DDBJ databases">
        <title>Draft genome resource of the tomato pathogen Pseudocercospora fuligena.</title>
        <authorList>
            <person name="Zaccaron A."/>
        </authorList>
    </citation>
    <scope>NUCLEOTIDE SEQUENCE</scope>
    <source>
        <strain evidence="1">PF001</strain>
    </source>
</reference>
<name>A0A8H6VEU1_9PEZI</name>